<evidence type="ECO:0008006" key="4">
    <source>
        <dbReference type="Google" id="ProtNLM"/>
    </source>
</evidence>
<protein>
    <recommendedName>
        <fullName evidence="4">Lipid A 3-O-deacylase PagL</fullName>
    </recommendedName>
</protein>
<reference evidence="2" key="1">
    <citation type="submission" date="2024-05" db="EMBL/GenBank/DDBJ databases">
        <title>Isolation and characterization of Sporomusa carbonis sp. nov., a carboxydotrophic hydrogenogen in the genus of Sporomusa isolated from a charcoal burning pile.</title>
        <authorList>
            <person name="Boeer T."/>
            <person name="Rosenbaum F."/>
            <person name="Eysell L."/>
            <person name="Mueller V."/>
            <person name="Daniel R."/>
            <person name="Poehlein A."/>
        </authorList>
    </citation>
    <scope>NUCLEOTIDE SEQUENCE [LARGE SCALE GENOMIC DNA]</scope>
    <source>
        <strain evidence="2">DSM 3132</strain>
    </source>
</reference>
<dbReference type="EMBL" id="CP155571">
    <property type="protein sequence ID" value="XFO71371.1"/>
    <property type="molecule type" value="Genomic_DNA"/>
</dbReference>
<dbReference type="Proteomes" id="UP000216052">
    <property type="component" value="Chromosome"/>
</dbReference>
<evidence type="ECO:0000313" key="2">
    <source>
        <dbReference type="EMBL" id="XFO71371.1"/>
    </source>
</evidence>
<keyword evidence="3" id="KW-1185">Reference proteome</keyword>
<proteinExistence type="predicted"/>
<accession>A0ABZ3IZZ7</accession>
<name>A0ABZ3IZZ7_SPOA4</name>
<evidence type="ECO:0000313" key="3">
    <source>
        <dbReference type="Proteomes" id="UP000216052"/>
    </source>
</evidence>
<dbReference type="Gene3D" id="2.40.160.20">
    <property type="match status" value="1"/>
</dbReference>
<gene>
    <name evidence="2" type="ORF">SPACI_013860</name>
</gene>
<dbReference type="InterPro" id="IPR018550">
    <property type="entry name" value="Lipid-A_deacylase-rel"/>
</dbReference>
<dbReference type="Pfam" id="PF09411">
    <property type="entry name" value="PagL"/>
    <property type="match status" value="1"/>
</dbReference>
<feature type="chain" id="PRO_5046685462" description="Lipid A 3-O-deacylase PagL" evidence="1">
    <location>
        <begin position="27"/>
        <end position="186"/>
    </location>
</feature>
<evidence type="ECO:0000256" key="1">
    <source>
        <dbReference type="SAM" id="SignalP"/>
    </source>
</evidence>
<feature type="signal peptide" evidence="1">
    <location>
        <begin position="1"/>
        <end position="26"/>
    </location>
</feature>
<organism evidence="2 3">
    <name type="scientific">Sporomusa acidovorans (strain ATCC 49682 / DSM 3132 / Mol)</name>
    <dbReference type="NCBI Taxonomy" id="1123286"/>
    <lineage>
        <taxon>Bacteria</taxon>
        <taxon>Bacillati</taxon>
        <taxon>Bacillota</taxon>
        <taxon>Negativicutes</taxon>
        <taxon>Selenomonadales</taxon>
        <taxon>Sporomusaceae</taxon>
        <taxon>Sporomusa</taxon>
    </lineage>
</organism>
<keyword evidence="1" id="KW-0732">Signal</keyword>
<sequence length="186" mass="21037">MRRLICLAIAINFLLSFLPGSSYCYAAASKTELEWDFLTSHGIDRDIDTVSLHILKKISGTKNRSVYRGITITRPYGEITLNQKIRESSAVGVGPTYMIRNEKYLSDKLSVAFDMSGGVMLYDKVFPAGGRYYNFMWRIGPQVIYRFNENSSINVGYKLMHVSNGFRTHNPGYDSRGISVGFVTNF</sequence>
<dbReference type="RefSeq" id="WP_093796092.1">
    <property type="nucleotide sequence ID" value="NZ_CP155571.1"/>
</dbReference>